<proteinExistence type="predicted"/>
<comment type="caution">
    <text evidence="1">The sequence shown here is derived from an EMBL/GenBank/DDBJ whole genome shotgun (WGS) entry which is preliminary data.</text>
</comment>
<reference evidence="1 2" key="1">
    <citation type="submission" date="2021-06" db="EMBL/GenBank/DDBJ databases">
        <authorList>
            <person name="Palmer J.M."/>
        </authorList>
    </citation>
    <scope>NUCLEOTIDE SEQUENCE [LARGE SCALE GENOMIC DNA]</scope>
    <source>
        <strain evidence="1 2">GA_2019</strain>
        <tissue evidence="1">Muscle</tissue>
    </source>
</reference>
<gene>
    <name evidence="1" type="ORF">GOODEAATRI_009124</name>
</gene>
<organism evidence="1 2">
    <name type="scientific">Goodea atripinnis</name>
    <dbReference type="NCBI Taxonomy" id="208336"/>
    <lineage>
        <taxon>Eukaryota</taxon>
        <taxon>Metazoa</taxon>
        <taxon>Chordata</taxon>
        <taxon>Craniata</taxon>
        <taxon>Vertebrata</taxon>
        <taxon>Euteleostomi</taxon>
        <taxon>Actinopterygii</taxon>
        <taxon>Neopterygii</taxon>
        <taxon>Teleostei</taxon>
        <taxon>Neoteleostei</taxon>
        <taxon>Acanthomorphata</taxon>
        <taxon>Ovalentaria</taxon>
        <taxon>Atherinomorphae</taxon>
        <taxon>Cyprinodontiformes</taxon>
        <taxon>Goodeidae</taxon>
        <taxon>Goodea</taxon>
    </lineage>
</organism>
<evidence type="ECO:0000313" key="2">
    <source>
        <dbReference type="Proteomes" id="UP001476798"/>
    </source>
</evidence>
<dbReference type="Proteomes" id="UP001476798">
    <property type="component" value="Unassembled WGS sequence"/>
</dbReference>
<evidence type="ECO:0000313" key="1">
    <source>
        <dbReference type="EMBL" id="MEQ2177957.1"/>
    </source>
</evidence>
<protein>
    <submittedName>
        <fullName evidence="1">Uncharacterized protein</fullName>
    </submittedName>
</protein>
<keyword evidence="2" id="KW-1185">Reference proteome</keyword>
<accession>A0ABV0P5C1</accession>
<name>A0ABV0P5C1_9TELE</name>
<dbReference type="EMBL" id="JAHRIO010060472">
    <property type="protein sequence ID" value="MEQ2177957.1"/>
    <property type="molecule type" value="Genomic_DNA"/>
</dbReference>
<sequence>MWILLPQMCAFESLAYVFHIYEGKHTIHNYIHTLTVVSYIVATAALEQTDRSEAAIQSAPPGPLTTINVKVQLFTRAFFIIRYLRTACHLPRVQICIDLNIRIGTILSAVMFVNLQFTQL</sequence>